<dbReference type="RefSeq" id="WP_007799627.1">
    <property type="nucleotide sequence ID" value="NZ_DS022276.1"/>
</dbReference>
<reference evidence="4 5" key="1">
    <citation type="journal article" date="2010" name="J. Bacteriol.">
        <title>Genome sequences of Pelagibaca bermudensis HTCC2601T and Maritimibacter alkaliphilus HTCC2654T, the type strains of two marine Roseobacter genera.</title>
        <authorList>
            <person name="Thrash J.C."/>
            <person name="Cho J.C."/>
            <person name="Ferriera S."/>
            <person name="Johnson J."/>
            <person name="Vergin K.L."/>
            <person name="Giovannoni S.J."/>
        </authorList>
    </citation>
    <scope>NUCLEOTIDE SEQUENCE [LARGE SCALE GENOMIC DNA]</scope>
    <source>
        <strain evidence="5">DSM 26914 / JCM 13377 / KCTC 12554 / HTCC2601</strain>
    </source>
</reference>
<protein>
    <recommendedName>
        <fullName evidence="3">HTH LytTR-type domain-containing protein</fullName>
    </recommendedName>
</protein>
<evidence type="ECO:0000313" key="5">
    <source>
        <dbReference type="Proteomes" id="UP000006230"/>
    </source>
</evidence>
<dbReference type="OrthoDB" id="7028951at2"/>
<feature type="transmembrane region" description="Helical" evidence="2">
    <location>
        <begin position="98"/>
        <end position="116"/>
    </location>
</feature>
<name>Q0FK87_SALBH</name>
<dbReference type="Gene3D" id="2.40.50.1020">
    <property type="entry name" value="LytTr DNA-binding domain"/>
    <property type="match status" value="1"/>
</dbReference>
<evidence type="ECO:0000256" key="2">
    <source>
        <dbReference type="SAM" id="Phobius"/>
    </source>
</evidence>
<dbReference type="EMBL" id="AATQ01000042">
    <property type="protein sequence ID" value="EAU44594.1"/>
    <property type="molecule type" value="Genomic_DNA"/>
</dbReference>
<comment type="caution">
    <text evidence="4">The sequence shown here is derived from an EMBL/GenBank/DDBJ whole genome shotgun (WGS) entry which is preliminary data.</text>
</comment>
<dbReference type="STRING" id="314265.R2601_22437"/>
<dbReference type="AlphaFoldDB" id="Q0FK87"/>
<evidence type="ECO:0000256" key="1">
    <source>
        <dbReference type="SAM" id="MobiDB-lite"/>
    </source>
</evidence>
<dbReference type="Pfam" id="PF04397">
    <property type="entry name" value="LytTR"/>
    <property type="match status" value="1"/>
</dbReference>
<evidence type="ECO:0000313" key="4">
    <source>
        <dbReference type="EMBL" id="EAU44594.1"/>
    </source>
</evidence>
<feature type="domain" description="HTH LytTR-type" evidence="3">
    <location>
        <begin position="196"/>
        <end position="296"/>
    </location>
</feature>
<gene>
    <name evidence="4" type="ORF">R2601_22437</name>
</gene>
<keyword evidence="2" id="KW-0472">Membrane</keyword>
<feature type="transmembrane region" description="Helical" evidence="2">
    <location>
        <begin position="136"/>
        <end position="155"/>
    </location>
</feature>
<feature type="transmembrane region" description="Helical" evidence="2">
    <location>
        <begin position="34"/>
        <end position="56"/>
    </location>
</feature>
<dbReference type="PROSITE" id="PS50930">
    <property type="entry name" value="HTH_LYTTR"/>
    <property type="match status" value="1"/>
</dbReference>
<organism evidence="4 5">
    <name type="scientific">Salipiger bermudensis (strain DSM 26914 / JCM 13377 / KCTC 12554 / HTCC2601)</name>
    <name type="common">Pelagibaca bermudensis</name>
    <dbReference type="NCBI Taxonomy" id="314265"/>
    <lineage>
        <taxon>Bacteria</taxon>
        <taxon>Pseudomonadati</taxon>
        <taxon>Pseudomonadota</taxon>
        <taxon>Alphaproteobacteria</taxon>
        <taxon>Rhodobacterales</taxon>
        <taxon>Roseobacteraceae</taxon>
        <taxon>Salipiger</taxon>
    </lineage>
</organism>
<dbReference type="HOGENOM" id="CLU_1037765_0_0_5"/>
<keyword evidence="2" id="KW-1133">Transmembrane helix</keyword>
<dbReference type="eggNOG" id="COG3279">
    <property type="taxonomic scope" value="Bacteria"/>
</dbReference>
<feature type="compositionally biased region" description="Low complexity" evidence="1">
    <location>
        <begin position="165"/>
        <end position="183"/>
    </location>
</feature>
<dbReference type="Proteomes" id="UP000006230">
    <property type="component" value="Unassembled WGS sequence"/>
</dbReference>
<keyword evidence="5" id="KW-1185">Reference proteome</keyword>
<evidence type="ECO:0000259" key="3">
    <source>
        <dbReference type="PROSITE" id="PS50930"/>
    </source>
</evidence>
<proteinExistence type="predicted"/>
<feature type="transmembrane region" description="Helical" evidence="2">
    <location>
        <begin position="62"/>
        <end position="86"/>
    </location>
</feature>
<sequence>MHDFLRTNLNLRATTLEPIDLSIRQFLALFEHRLTWIYLGFVLVILLVSDPSHLFASVPLGLYAIAWVAAFILYICVHAAIMLGLAALRYLSGRTEPAIYWPVVSLLAFAPTLVAMETSLSWAAGDALRPLLLKRIWYVAVTVIMFETIFTRFVLPRVASSATTPDRAAAPAPAPQNAASAEPGFAEPAPDSEDRKIHIGSQPISLGEVSVIEAREHHVHVRMHHGTLSQRARLSDIVAQTRDEDGIQPHRSWWVPRHSVRELGRDAGKPVLRLTDESVIPVARGRLETVRHWIATHVL</sequence>
<accession>Q0FK87</accession>
<dbReference type="GO" id="GO:0003677">
    <property type="term" value="F:DNA binding"/>
    <property type="evidence" value="ECO:0007669"/>
    <property type="project" value="InterPro"/>
</dbReference>
<dbReference type="InterPro" id="IPR007492">
    <property type="entry name" value="LytTR_DNA-bd_dom"/>
</dbReference>
<keyword evidence="2" id="KW-0812">Transmembrane</keyword>
<dbReference type="SMART" id="SM00850">
    <property type="entry name" value="LytTR"/>
    <property type="match status" value="1"/>
</dbReference>
<feature type="region of interest" description="Disordered" evidence="1">
    <location>
        <begin position="165"/>
        <end position="197"/>
    </location>
</feature>